<dbReference type="Proteomes" id="UP000198925">
    <property type="component" value="Unassembled WGS sequence"/>
</dbReference>
<keyword evidence="2" id="KW-0808">Transferase</keyword>
<dbReference type="AlphaFoldDB" id="A0A1G7A072"/>
<dbReference type="EMBL" id="FMZX01000018">
    <property type="protein sequence ID" value="SDE08209.1"/>
    <property type="molecule type" value="Genomic_DNA"/>
</dbReference>
<dbReference type="Gene3D" id="3.90.1300.10">
    <property type="entry name" value="Amidase signature (AS) domain"/>
    <property type="match status" value="1"/>
</dbReference>
<dbReference type="GO" id="GO:0016740">
    <property type="term" value="F:transferase activity"/>
    <property type="evidence" value="ECO:0007669"/>
    <property type="project" value="UniProtKB-KW"/>
</dbReference>
<protein>
    <submittedName>
        <fullName evidence="2">Aspartyl-tRNA(Asn)/glutamyl-tRNA(Gln) amidotransferase subunit A</fullName>
    </submittedName>
</protein>
<dbReference type="InterPro" id="IPR000120">
    <property type="entry name" value="Amidase"/>
</dbReference>
<feature type="domain" description="Amidase" evidence="1">
    <location>
        <begin position="47"/>
        <end position="443"/>
    </location>
</feature>
<dbReference type="PANTHER" id="PTHR11895">
    <property type="entry name" value="TRANSAMIDASE"/>
    <property type="match status" value="1"/>
</dbReference>
<reference evidence="2 3" key="1">
    <citation type="submission" date="2016-10" db="EMBL/GenBank/DDBJ databases">
        <authorList>
            <person name="de Groot N.N."/>
        </authorList>
    </citation>
    <scope>NUCLEOTIDE SEQUENCE [LARGE SCALE GENOMIC DNA]</scope>
    <source>
        <strain evidence="2 3">CPCC 100156</strain>
    </source>
</reference>
<dbReference type="PANTHER" id="PTHR11895:SF176">
    <property type="entry name" value="AMIDASE AMID-RELATED"/>
    <property type="match status" value="1"/>
</dbReference>
<dbReference type="InterPro" id="IPR023631">
    <property type="entry name" value="Amidase_dom"/>
</dbReference>
<dbReference type="Pfam" id="PF01425">
    <property type="entry name" value="Amidase"/>
    <property type="match status" value="1"/>
</dbReference>
<dbReference type="STRING" id="938405.SAMN02927895_03425"/>
<accession>A0A1G7A072</accession>
<keyword evidence="3" id="KW-1185">Reference proteome</keyword>
<gene>
    <name evidence="2" type="ORF">SAMN04487779_101831</name>
</gene>
<evidence type="ECO:0000259" key="1">
    <source>
        <dbReference type="Pfam" id="PF01425"/>
    </source>
</evidence>
<dbReference type="InterPro" id="IPR036928">
    <property type="entry name" value="AS_sf"/>
</dbReference>
<dbReference type="NCBIfam" id="NF005460">
    <property type="entry name" value="PRK07056.1"/>
    <property type="match status" value="1"/>
</dbReference>
<dbReference type="SUPFAM" id="SSF75304">
    <property type="entry name" value="Amidase signature (AS) enzymes"/>
    <property type="match status" value="1"/>
</dbReference>
<name>A0A1G7A072_9PROT</name>
<sequence length="459" mass="47932">MILASIPPMQHIADAAAALASGRISAEALVDAALDRVAAPEGEGRRTFTAVHAEAARAEARAMDALRHAGRAPGPWAGIPVTVKDLFDERGHPTPAGSAVLRDAPAAAQDAPVVARLRRQGFVVIGRTNMVEFAFSGLGVNPHYGTPLSPWDRATGRLPGGSSSGAAVAAADHMGFGGLGTDTGGSCRVPAALCGVVGYKPTARRVPITGVLPLAPSLDSVGPLARSVACCHLLDAVISGEEAPQPLHARPLAGLRLGLPRRTFLTDDIDIAVGNAFQRALSRLSAAGARIDMFDIPELDELPVVNATGGFAASEAWAWHRALIAEKASQYDPRILARIRRGERMGAADYIDLVAARARLSAAIARRTAEFDAMVTPTCPIIPPALAEVEQEAEYNRINMLLLRNTAVGNFLDRCSISLPIHRPGEAPVGLMLTGETMADAALFRTAAAVEAALSETPA</sequence>
<evidence type="ECO:0000313" key="2">
    <source>
        <dbReference type="EMBL" id="SDE08209.1"/>
    </source>
</evidence>
<evidence type="ECO:0000313" key="3">
    <source>
        <dbReference type="Proteomes" id="UP000198925"/>
    </source>
</evidence>
<proteinExistence type="predicted"/>
<organism evidence="2 3">
    <name type="scientific">Belnapia rosea</name>
    <dbReference type="NCBI Taxonomy" id="938405"/>
    <lineage>
        <taxon>Bacteria</taxon>
        <taxon>Pseudomonadati</taxon>
        <taxon>Pseudomonadota</taxon>
        <taxon>Alphaproteobacteria</taxon>
        <taxon>Acetobacterales</taxon>
        <taxon>Roseomonadaceae</taxon>
        <taxon>Belnapia</taxon>
    </lineage>
</organism>